<proteinExistence type="inferred from homology"/>
<dbReference type="GO" id="GO:0015031">
    <property type="term" value="P:protein transport"/>
    <property type="evidence" value="ECO:0007669"/>
    <property type="project" value="UniProtKB-KW"/>
</dbReference>
<keyword evidence="7" id="KW-0653">Protein transport</keyword>
<protein>
    <submittedName>
        <fullName evidence="9">Biopolymer transport protein TolR</fullName>
    </submittedName>
</protein>
<evidence type="ECO:0000256" key="1">
    <source>
        <dbReference type="ARBA" id="ARBA00004162"/>
    </source>
</evidence>
<evidence type="ECO:0000313" key="9">
    <source>
        <dbReference type="EMBL" id="AKJ64101.1"/>
    </source>
</evidence>
<evidence type="ECO:0000256" key="7">
    <source>
        <dbReference type="RuleBase" id="RU003879"/>
    </source>
</evidence>
<dbReference type="AlphaFoldDB" id="A0A0G3EC70"/>
<keyword evidence="10" id="KW-1185">Reference proteome</keyword>
<keyword evidence="4 7" id="KW-0812">Transmembrane</keyword>
<dbReference type="Gene3D" id="3.30.420.270">
    <property type="match status" value="1"/>
</dbReference>
<evidence type="ECO:0000256" key="8">
    <source>
        <dbReference type="SAM" id="Phobius"/>
    </source>
</evidence>
<evidence type="ECO:0000256" key="3">
    <source>
        <dbReference type="ARBA" id="ARBA00022475"/>
    </source>
</evidence>
<name>A0A0G3EC70_9BACT</name>
<gene>
    <name evidence="9" type="ORF">L21SP4_00838</name>
</gene>
<organism evidence="9 10">
    <name type="scientific">Kiritimatiella glycovorans</name>
    <dbReference type="NCBI Taxonomy" id="1307763"/>
    <lineage>
        <taxon>Bacteria</taxon>
        <taxon>Pseudomonadati</taxon>
        <taxon>Kiritimatiellota</taxon>
        <taxon>Kiritimatiellia</taxon>
        <taxon>Kiritimatiellales</taxon>
        <taxon>Kiritimatiellaceae</taxon>
        <taxon>Kiritimatiella</taxon>
    </lineage>
</organism>
<keyword evidence="6 8" id="KW-0472">Membrane</keyword>
<evidence type="ECO:0000256" key="6">
    <source>
        <dbReference type="ARBA" id="ARBA00023136"/>
    </source>
</evidence>
<evidence type="ECO:0000256" key="5">
    <source>
        <dbReference type="ARBA" id="ARBA00022989"/>
    </source>
</evidence>
<dbReference type="EMBL" id="CP010904">
    <property type="protein sequence ID" value="AKJ64101.1"/>
    <property type="molecule type" value="Genomic_DNA"/>
</dbReference>
<dbReference type="STRING" id="1307763.L21SP4_00838"/>
<accession>A0A0G3EC70</accession>
<reference evidence="9 10" key="2">
    <citation type="journal article" date="2016" name="ISME J.">
        <title>Characterization of the first cultured representative of Verrucomicrobia subdivision 5 indicates the proposal of a novel phylum.</title>
        <authorList>
            <person name="Spring S."/>
            <person name="Bunk B."/>
            <person name="Sproer C."/>
            <person name="Schumann P."/>
            <person name="Rohde M."/>
            <person name="Tindall B.J."/>
            <person name="Klenk H.P."/>
        </authorList>
    </citation>
    <scope>NUCLEOTIDE SEQUENCE [LARGE SCALE GENOMIC DNA]</scope>
    <source>
        <strain evidence="9 10">L21-Fru-AB</strain>
    </source>
</reference>
<dbReference type="InterPro" id="IPR003400">
    <property type="entry name" value="ExbD"/>
</dbReference>
<dbReference type="OrthoDB" id="9793581at2"/>
<evidence type="ECO:0000256" key="2">
    <source>
        <dbReference type="ARBA" id="ARBA00005811"/>
    </source>
</evidence>
<dbReference type="KEGG" id="vbl:L21SP4_00838"/>
<dbReference type="RefSeq" id="WP_082116515.1">
    <property type="nucleotide sequence ID" value="NZ_CP010904.1"/>
</dbReference>
<dbReference type="GO" id="GO:0022857">
    <property type="term" value="F:transmembrane transporter activity"/>
    <property type="evidence" value="ECO:0007669"/>
    <property type="project" value="InterPro"/>
</dbReference>
<dbReference type="PANTHER" id="PTHR30558">
    <property type="entry name" value="EXBD MEMBRANE COMPONENT OF PMF-DRIVEN MACROMOLECULE IMPORT SYSTEM"/>
    <property type="match status" value="1"/>
</dbReference>
<comment type="similarity">
    <text evidence="2 7">Belongs to the ExbD/TolR family.</text>
</comment>
<dbReference type="GO" id="GO:0005886">
    <property type="term" value="C:plasma membrane"/>
    <property type="evidence" value="ECO:0007669"/>
    <property type="project" value="UniProtKB-SubCell"/>
</dbReference>
<sequence length="143" mass="15822">MDIREMLDEKPELQIAPLIDVVFLLLIYFMVSASLIKQEAELGVTLPGKVEQTEEVEMPDEQVIMINGSGKVLLNNREYGNVDSREMPELVATLGRYRQASEALNTKAFVTVQAADEALHQRVVDVMNACAAAGIKNLTFGIQ</sequence>
<keyword evidence="5 8" id="KW-1133">Transmembrane helix</keyword>
<evidence type="ECO:0000313" key="10">
    <source>
        <dbReference type="Proteomes" id="UP000035268"/>
    </source>
</evidence>
<dbReference type="Pfam" id="PF02472">
    <property type="entry name" value="ExbD"/>
    <property type="match status" value="1"/>
</dbReference>
<dbReference type="Proteomes" id="UP000035268">
    <property type="component" value="Chromosome"/>
</dbReference>
<evidence type="ECO:0000256" key="4">
    <source>
        <dbReference type="ARBA" id="ARBA00022692"/>
    </source>
</evidence>
<feature type="transmembrane region" description="Helical" evidence="8">
    <location>
        <begin position="15"/>
        <end position="36"/>
    </location>
</feature>
<keyword evidence="3" id="KW-1003">Cell membrane</keyword>
<comment type="subcellular location">
    <subcellularLocation>
        <location evidence="1">Cell membrane</location>
        <topology evidence="1">Single-pass membrane protein</topology>
    </subcellularLocation>
    <subcellularLocation>
        <location evidence="7">Cell membrane</location>
        <topology evidence="7">Single-pass type II membrane protein</topology>
    </subcellularLocation>
</comment>
<keyword evidence="7" id="KW-0813">Transport</keyword>
<reference evidence="10" key="1">
    <citation type="submission" date="2015-02" db="EMBL/GenBank/DDBJ databases">
        <title>Description and complete genome sequence of the first cultured representative of the subdivision 5 of the Verrucomicrobia phylum.</title>
        <authorList>
            <person name="Spring S."/>
            <person name="Bunk B."/>
            <person name="Sproer C."/>
            <person name="Klenk H.-P."/>
        </authorList>
    </citation>
    <scope>NUCLEOTIDE SEQUENCE [LARGE SCALE GENOMIC DNA]</scope>
    <source>
        <strain evidence="10">L21-Fru-AB</strain>
    </source>
</reference>